<reference evidence="3" key="1">
    <citation type="journal article" date="2019" name="Int. J. Syst. Evol. Microbiol.">
        <title>The Global Catalogue of Microorganisms (GCM) 10K type strain sequencing project: providing services to taxonomists for standard genome sequencing and annotation.</title>
        <authorList>
            <consortium name="The Broad Institute Genomics Platform"/>
            <consortium name="The Broad Institute Genome Sequencing Center for Infectious Disease"/>
            <person name="Wu L."/>
            <person name="Ma J."/>
        </authorList>
    </citation>
    <scope>NUCLEOTIDE SEQUENCE [LARGE SCALE GENOMIC DNA]</scope>
    <source>
        <strain evidence="3">JCM 31486</strain>
    </source>
</reference>
<dbReference type="InterPro" id="IPR000485">
    <property type="entry name" value="AsnC-type_HTH_dom"/>
</dbReference>
<dbReference type="InterPro" id="IPR036388">
    <property type="entry name" value="WH-like_DNA-bd_sf"/>
</dbReference>
<accession>A0ABW3M8I8</accession>
<proteinExistence type="predicted"/>
<gene>
    <name evidence="2" type="ORF">ACFQ1S_16630</name>
</gene>
<evidence type="ECO:0000313" key="3">
    <source>
        <dbReference type="Proteomes" id="UP001597045"/>
    </source>
</evidence>
<feature type="domain" description="HTH asnC-type" evidence="1">
    <location>
        <begin position="1"/>
        <end position="27"/>
    </location>
</feature>
<protein>
    <submittedName>
        <fullName evidence="2">AsnC family transcriptional regulator</fullName>
    </submittedName>
</protein>
<name>A0ABW3M8I8_9PSEU</name>
<sequence length="71" mass="7972">MDEVDRAILAVLEKDGRISNADLAERVSRQLGREVNVHRIAPESWAASTTDPFITSVRERPLTQLNLDQEA</sequence>
<dbReference type="Pfam" id="PF13404">
    <property type="entry name" value="HTH_AsnC-type"/>
    <property type="match status" value="1"/>
</dbReference>
<dbReference type="Gene3D" id="1.10.10.10">
    <property type="entry name" value="Winged helix-like DNA-binding domain superfamily/Winged helix DNA-binding domain"/>
    <property type="match status" value="1"/>
</dbReference>
<evidence type="ECO:0000259" key="1">
    <source>
        <dbReference type="PROSITE" id="PS50956"/>
    </source>
</evidence>
<dbReference type="EMBL" id="JBHTIS010000911">
    <property type="protein sequence ID" value="MFD1047056.1"/>
    <property type="molecule type" value="Genomic_DNA"/>
</dbReference>
<comment type="caution">
    <text evidence="2">The sequence shown here is derived from an EMBL/GenBank/DDBJ whole genome shotgun (WGS) entry which is preliminary data.</text>
</comment>
<keyword evidence="3" id="KW-1185">Reference proteome</keyword>
<dbReference type="Proteomes" id="UP001597045">
    <property type="component" value="Unassembled WGS sequence"/>
</dbReference>
<organism evidence="2 3">
    <name type="scientific">Kibdelosporangium lantanae</name>
    <dbReference type="NCBI Taxonomy" id="1497396"/>
    <lineage>
        <taxon>Bacteria</taxon>
        <taxon>Bacillati</taxon>
        <taxon>Actinomycetota</taxon>
        <taxon>Actinomycetes</taxon>
        <taxon>Pseudonocardiales</taxon>
        <taxon>Pseudonocardiaceae</taxon>
        <taxon>Kibdelosporangium</taxon>
    </lineage>
</organism>
<evidence type="ECO:0000313" key="2">
    <source>
        <dbReference type="EMBL" id="MFD1047056.1"/>
    </source>
</evidence>
<dbReference type="PRINTS" id="PR00033">
    <property type="entry name" value="HTHASNC"/>
</dbReference>
<dbReference type="PROSITE" id="PS50956">
    <property type="entry name" value="HTH_ASNC_2"/>
    <property type="match status" value="1"/>
</dbReference>